<dbReference type="Gene3D" id="1.10.10.790">
    <property type="entry name" value="Surp module"/>
    <property type="match status" value="1"/>
</dbReference>
<evidence type="ECO:0000256" key="3">
    <source>
        <dbReference type="ARBA" id="ARBA00022884"/>
    </source>
</evidence>
<dbReference type="PROSITE" id="PS50128">
    <property type="entry name" value="SURP"/>
    <property type="match status" value="1"/>
</dbReference>
<evidence type="ECO:0000256" key="5">
    <source>
        <dbReference type="ARBA" id="ARBA00023163"/>
    </source>
</evidence>
<name>A0AAQ4EJ20_AMBAM</name>
<evidence type="ECO:0000313" key="8">
    <source>
        <dbReference type="EMBL" id="KAK8774796.1"/>
    </source>
</evidence>
<comment type="caution">
    <text evidence="8">The sequence shown here is derived from an EMBL/GenBank/DDBJ whole genome shotgun (WGS) entry which is preliminary data.</text>
</comment>
<dbReference type="Pfam" id="PF01805">
    <property type="entry name" value="Surp"/>
    <property type="match status" value="1"/>
</dbReference>
<keyword evidence="4" id="KW-0805">Transcription regulation</keyword>
<protein>
    <recommendedName>
        <fullName evidence="7">SURP motif domain-containing protein</fullName>
    </recommendedName>
</protein>
<dbReference type="SMART" id="SM01141">
    <property type="entry name" value="DRY_EERY"/>
    <property type="match status" value="1"/>
</dbReference>
<evidence type="ECO:0000256" key="6">
    <source>
        <dbReference type="ARBA" id="ARBA00023187"/>
    </source>
</evidence>
<keyword evidence="2" id="KW-0677">Repeat</keyword>
<dbReference type="SMART" id="SM00648">
    <property type="entry name" value="SWAP"/>
    <property type="match status" value="1"/>
</dbReference>
<evidence type="ECO:0000256" key="2">
    <source>
        <dbReference type="ARBA" id="ARBA00022737"/>
    </source>
</evidence>
<dbReference type="InterPro" id="IPR040397">
    <property type="entry name" value="SWAP"/>
</dbReference>
<dbReference type="InterPro" id="IPR035967">
    <property type="entry name" value="SWAP/Surp_sf"/>
</dbReference>
<feature type="domain" description="SURP motif" evidence="7">
    <location>
        <begin position="133"/>
        <end position="175"/>
    </location>
</feature>
<dbReference type="PANTHER" id="PTHR13161:SF15">
    <property type="entry name" value="SPLICING FACTOR, SUPPRESSOR OF WHITE-APRICOT HOMOLOG"/>
    <property type="match status" value="1"/>
</dbReference>
<dbReference type="GO" id="GO:0003723">
    <property type="term" value="F:RNA binding"/>
    <property type="evidence" value="ECO:0007669"/>
    <property type="project" value="UniProtKB-KW"/>
</dbReference>
<dbReference type="FunFam" id="1.10.10.790:FF:000025">
    <property type="entry name" value="Mrna splicing factor"/>
    <property type="match status" value="1"/>
</dbReference>
<organism evidence="8 9">
    <name type="scientific">Amblyomma americanum</name>
    <name type="common">Lone star tick</name>
    <dbReference type="NCBI Taxonomy" id="6943"/>
    <lineage>
        <taxon>Eukaryota</taxon>
        <taxon>Metazoa</taxon>
        <taxon>Ecdysozoa</taxon>
        <taxon>Arthropoda</taxon>
        <taxon>Chelicerata</taxon>
        <taxon>Arachnida</taxon>
        <taxon>Acari</taxon>
        <taxon>Parasitiformes</taxon>
        <taxon>Ixodida</taxon>
        <taxon>Ixodoidea</taxon>
        <taxon>Ixodidae</taxon>
        <taxon>Amblyomminae</taxon>
        <taxon>Amblyomma</taxon>
    </lineage>
</organism>
<dbReference type="Proteomes" id="UP001321473">
    <property type="component" value="Unassembled WGS sequence"/>
</dbReference>
<keyword evidence="9" id="KW-1185">Reference proteome</keyword>
<proteinExistence type="predicted"/>
<dbReference type="PANTHER" id="PTHR13161">
    <property type="entry name" value="SPLICING FACTOR SUPPRESSOR OF WHITE APRICOT"/>
    <property type="match status" value="1"/>
</dbReference>
<evidence type="ECO:0000256" key="4">
    <source>
        <dbReference type="ARBA" id="ARBA00023015"/>
    </source>
</evidence>
<accession>A0AAQ4EJ20</accession>
<keyword evidence="6" id="KW-0508">mRNA splicing</keyword>
<gene>
    <name evidence="8" type="ORF">V5799_010674</name>
</gene>
<evidence type="ECO:0000259" key="7">
    <source>
        <dbReference type="PROSITE" id="PS50128"/>
    </source>
</evidence>
<keyword evidence="5" id="KW-0804">Transcription</keyword>
<dbReference type="InterPro" id="IPR000061">
    <property type="entry name" value="Surp"/>
</dbReference>
<dbReference type="EMBL" id="JARKHS020014991">
    <property type="protein sequence ID" value="KAK8774796.1"/>
    <property type="molecule type" value="Genomic_DNA"/>
</dbReference>
<dbReference type="SUPFAM" id="SSF109905">
    <property type="entry name" value="Surp module (SWAP domain)"/>
    <property type="match status" value="1"/>
</dbReference>
<sequence length="302" mass="33126">MKGFCVLVRYDARGYLHSIEEYEPKPGAALEYAASLSEEEKALEELCEEERFLALFRDLHEESMYQEEELKRLNVALNADGTYKETAFSYDSENSAQDSQDAQDEAEVPFKAPKGLHIPASVPTPPTMKLHAIIEKTALFVSQHGAQMEILVKTKQAGNPQFAFLAFDHPLNVYYRFLVEQLKCGTYVPASETAAAVSAFGHFPKGNEESDDDDDHYLHPSLFAASTPAVPVAVSKVFLAKQGEDNAYSQLIKNLKPHLDSPTGIGSPAPPQDMEAGNHASAYGYIDGAGECAASDFVNMLP</sequence>
<keyword evidence="1" id="KW-0507">mRNA processing</keyword>
<keyword evidence="3" id="KW-0694">RNA-binding</keyword>
<reference evidence="8 9" key="1">
    <citation type="journal article" date="2023" name="Arcadia Sci">
        <title>De novo assembly of a long-read Amblyomma americanum tick genome.</title>
        <authorList>
            <person name="Chou S."/>
            <person name="Poskanzer K.E."/>
            <person name="Rollins M."/>
            <person name="Thuy-Boun P.S."/>
        </authorList>
    </citation>
    <scope>NUCLEOTIDE SEQUENCE [LARGE SCALE GENOMIC DNA]</scope>
    <source>
        <strain evidence="8">F_SG_1</strain>
        <tissue evidence="8">Salivary glands</tissue>
    </source>
</reference>
<dbReference type="AlphaFoldDB" id="A0AAQ4EJ20"/>
<evidence type="ECO:0000256" key="1">
    <source>
        <dbReference type="ARBA" id="ARBA00022664"/>
    </source>
</evidence>
<dbReference type="Pfam" id="PF09750">
    <property type="entry name" value="DRY_EERY"/>
    <property type="match status" value="1"/>
</dbReference>
<dbReference type="GO" id="GO:0000395">
    <property type="term" value="P:mRNA 5'-splice site recognition"/>
    <property type="evidence" value="ECO:0007669"/>
    <property type="project" value="TreeGrafter"/>
</dbReference>
<dbReference type="InterPro" id="IPR019147">
    <property type="entry name" value="SWAP_N_domain"/>
</dbReference>
<evidence type="ECO:0000313" key="9">
    <source>
        <dbReference type="Proteomes" id="UP001321473"/>
    </source>
</evidence>